<accession>A0A494WUQ2</accession>
<dbReference type="OrthoDB" id="9815002at2"/>
<dbReference type="Proteomes" id="UP000271256">
    <property type="component" value="Unassembled WGS sequence"/>
</dbReference>
<gene>
    <name evidence="3" type="ORF">D7024_09480</name>
</gene>
<organism evidence="3 4">
    <name type="scientific">Desulfofundulus salinus</name>
    <dbReference type="NCBI Taxonomy" id="2419843"/>
    <lineage>
        <taxon>Bacteria</taxon>
        <taxon>Bacillati</taxon>
        <taxon>Bacillota</taxon>
        <taxon>Clostridia</taxon>
        <taxon>Eubacteriales</taxon>
        <taxon>Peptococcaceae</taxon>
        <taxon>Desulfofundulus</taxon>
    </lineage>
</organism>
<keyword evidence="4" id="KW-1185">Reference proteome</keyword>
<evidence type="ECO:0000259" key="2">
    <source>
        <dbReference type="Pfam" id="PF01464"/>
    </source>
</evidence>
<evidence type="ECO:0000313" key="3">
    <source>
        <dbReference type="EMBL" id="RKO67158.1"/>
    </source>
</evidence>
<proteinExistence type="predicted"/>
<dbReference type="AlphaFoldDB" id="A0A494WUQ2"/>
<dbReference type="SUPFAM" id="SSF53955">
    <property type="entry name" value="Lysozyme-like"/>
    <property type="match status" value="1"/>
</dbReference>
<dbReference type="EMBL" id="RBWE01000001">
    <property type="protein sequence ID" value="RKO67158.1"/>
    <property type="molecule type" value="Genomic_DNA"/>
</dbReference>
<sequence length="214" mass="22520">MVQGVVALIKKLVAAVVIGATLHTGAGVAAAAPSQINCADLKPARVVAVDCSALGVSQVDPPKVNTRETRLSYFPELSRGITIRPIITRLAEDVHNLIEWAAQKVGLSSSLLRAVARAESGGNHRAVSPSGAVGIMQLMPSTARALGVNPYDPRENVLGGAMYLKRQLDRYQGNLPLALAAYNAGPGAVDRYGGVPPYRETRNYVATVMGLLGR</sequence>
<protein>
    <submittedName>
        <fullName evidence="3">Lytic transglycosylase domain-containing protein</fullName>
    </submittedName>
</protein>
<dbReference type="InterPro" id="IPR023346">
    <property type="entry name" value="Lysozyme-like_dom_sf"/>
</dbReference>
<feature type="signal peptide" evidence="1">
    <location>
        <begin position="1"/>
        <end position="31"/>
    </location>
</feature>
<dbReference type="InterPro" id="IPR008258">
    <property type="entry name" value="Transglycosylase_SLT_dom_1"/>
</dbReference>
<feature type="domain" description="Transglycosylase SLT" evidence="2">
    <location>
        <begin position="97"/>
        <end position="201"/>
    </location>
</feature>
<feature type="chain" id="PRO_5019735131" evidence="1">
    <location>
        <begin position="32"/>
        <end position="214"/>
    </location>
</feature>
<dbReference type="CDD" id="cd00254">
    <property type="entry name" value="LT-like"/>
    <property type="match status" value="1"/>
</dbReference>
<dbReference type="PANTHER" id="PTHR37423:SF2">
    <property type="entry name" value="MEMBRANE-BOUND LYTIC MUREIN TRANSGLYCOSYLASE C"/>
    <property type="match status" value="1"/>
</dbReference>
<reference evidence="3 4" key="1">
    <citation type="submission" date="2018-10" db="EMBL/GenBank/DDBJ databases">
        <authorList>
            <person name="Grouzdev D.S."/>
            <person name="Krutkina M.S."/>
            <person name="Tourova T.P."/>
            <person name="Nazina T.N."/>
        </authorList>
    </citation>
    <scope>NUCLEOTIDE SEQUENCE [LARGE SCALE GENOMIC DNA]</scope>
    <source>
        <strain evidence="3 4">435</strain>
    </source>
</reference>
<dbReference type="Pfam" id="PF01464">
    <property type="entry name" value="SLT"/>
    <property type="match status" value="1"/>
</dbReference>
<comment type="caution">
    <text evidence="3">The sequence shown here is derived from an EMBL/GenBank/DDBJ whole genome shotgun (WGS) entry which is preliminary data.</text>
</comment>
<dbReference type="Gene3D" id="1.10.530.10">
    <property type="match status" value="1"/>
</dbReference>
<dbReference type="PANTHER" id="PTHR37423">
    <property type="entry name" value="SOLUBLE LYTIC MUREIN TRANSGLYCOSYLASE-RELATED"/>
    <property type="match status" value="1"/>
</dbReference>
<evidence type="ECO:0000313" key="4">
    <source>
        <dbReference type="Proteomes" id="UP000271256"/>
    </source>
</evidence>
<keyword evidence="1" id="KW-0732">Signal</keyword>
<evidence type="ECO:0000256" key="1">
    <source>
        <dbReference type="SAM" id="SignalP"/>
    </source>
</evidence>
<name>A0A494WUQ2_9FIRM</name>